<keyword evidence="2" id="KW-0645">Protease</keyword>
<evidence type="ECO:0000313" key="2">
    <source>
        <dbReference type="EMBL" id="BAU46737.1"/>
    </source>
</evidence>
<name>A0A1B4VCR9_9GAMM</name>
<keyword evidence="3" id="KW-1185">Reference proteome</keyword>
<dbReference type="OrthoDB" id="357991at2"/>
<gene>
    <name evidence="2" type="ORF">SVA_0155</name>
</gene>
<keyword evidence="2" id="KW-0031">Aminopeptidase</keyword>
<keyword evidence="2" id="KW-0378">Hydrolase</keyword>
<dbReference type="Proteomes" id="UP000218899">
    <property type="component" value="Chromosome"/>
</dbReference>
<sequence>MRLLRVLFTTLAVLSLLGCANLSYYAQAVNGQVEILSKARPIDKVIADPETGPDLKEKLATVLTLRDYASRELGLPDNSSYRAYADVGRQYVLWNVFATPELSLKPREWCFLVTGCVAYRGYFAREDAEAFAAKLRAEGHDVYVGGVTAYSTLGWLRDPMLNTIVHRPTVEIAGLMFHELAHQRLYVRGDTAFSESFAMTIELEGIRRWLRQTADDDAYARYEERLKRREEFVALVLKHRDRLEQLYDSGVTVEEKRAGKTQIFAEMREDYARLKERWGGHAAYDAWFAQDLNNAHLLSLGTYHRHVPALQALLRTHKGDLSAFYAAVTELGQLPEIERTAALGSILTTATLPARLEER</sequence>
<proteinExistence type="predicted"/>
<dbReference type="PROSITE" id="PS51257">
    <property type="entry name" value="PROKAR_LIPOPROTEIN"/>
    <property type="match status" value="1"/>
</dbReference>
<accession>A0A1B4VCR9</accession>
<dbReference type="EMBL" id="AP014936">
    <property type="protein sequence ID" value="BAU46737.1"/>
    <property type="molecule type" value="Genomic_DNA"/>
</dbReference>
<dbReference type="Pfam" id="PF10023">
    <property type="entry name" value="Aminopep"/>
    <property type="match status" value="1"/>
</dbReference>
<evidence type="ECO:0000256" key="1">
    <source>
        <dbReference type="SAM" id="SignalP"/>
    </source>
</evidence>
<feature type="chain" id="PRO_5008571366" evidence="1">
    <location>
        <begin position="29"/>
        <end position="359"/>
    </location>
</feature>
<dbReference type="InterPro" id="IPR014553">
    <property type="entry name" value="Aminopept"/>
</dbReference>
<evidence type="ECO:0000313" key="3">
    <source>
        <dbReference type="Proteomes" id="UP000218899"/>
    </source>
</evidence>
<dbReference type="GO" id="GO:0004177">
    <property type="term" value="F:aminopeptidase activity"/>
    <property type="evidence" value="ECO:0007669"/>
    <property type="project" value="UniProtKB-KW"/>
</dbReference>
<organism evidence="2 3">
    <name type="scientific">Sulfurifustis variabilis</name>
    <dbReference type="NCBI Taxonomy" id="1675686"/>
    <lineage>
        <taxon>Bacteria</taxon>
        <taxon>Pseudomonadati</taxon>
        <taxon>Pseudomonadota</taxon>
        <taxon>Gammaproteobacteria</taxon>
        <taxon>Acidiferrobacterales</taxon>
        <taxon>Acidiferrobacteraceae</taxon>
        <taxon>Sulfurifustis</taxon>
    </lineage>
</organism>
<feature type="signal peptide" evidence="1">
    <location>
        <begin position="1"/>
        <end position="28"/>
    </location>
</feature>
<protein>
    <submittedName>
        <fullName evidence="2">Aminopeptidase</fullName>
    </submittedName>
</protein>
<keyword evidence="1" id="KW-0732">Signal</keyword>
<dbReference type="KEGG" id="sva:SVA_0155"/>
<dbReference type="RefSeq" id="WP_096457391.1">
    <property type="nucleotide sequence ID" value="NZ_AP014936.1"/>
</dbReference>
<dbReference type="PIRSF" id="PIRSF029285">
    <property type="entry name" value="Aminopept"/>
    <property type="match status" value="1"/>
</dbReference>
<reference evidence="2 3" key="1">
    <citation type="submission" date="2015-08" db="EMBL/GenBank/DDBJ databases">
        <title>Complete genome sequence of Sulfurifustis variabilis.</title>
        <authorList>
            <person name="Miura A."/>
            <person name="Kojima H."/>
            <person name="Fukui M."/>
        </authorList>
    </citation>
    <scope>NUCLEOTIDE SEQUENCE [LARGE SCALE GENOMIC DNA]</scope>
    <source>
        <strain evidence="3">skN76</strain>
    </source>
</reference>
<dbReference type="AlphaFoldDB" id="A0A1B4VCR9"/>